<sequence length="86" mass="9254">MKNLTNADRAAAMKMIEGWLAGTILKETGAAVQVKRGSRGKWSMWGAADAVETAMTVVLGSGVATEQERFEDDGEVFSYFTIHGEA</sequence>
<dbReference type="Proteomes" id="UP001628281">
    <property type="component" value="Unassembled WGS sequence"/>
</dbReference>
<evidence type="ECO:0000313" key="2">
    <source>
        <dbReference type="Proteomes" id="UP001628281"/>
    </source>
</evidence>
<evidence type="ECO:0000313" key="1">
    <source>
        <dbReference type="EMBL" id="MFL7901557.1"/>
    </source>
</evidence>
<name>A0ABW8V4X4_9PROT</name>
<dbReference type="EMBL" id="JBJLSN010000011">
    <property type="protein sequence ID" value="MFL7901557.1"/>
    <property type="molecule type" value="Genomic_DNA"/>
</dbReference>
<protein>
    <submittedName>
        <fullName evidence="1">Uncharacterized protein</fullName>
    </submittedName>
</protein>
<proteinExistence type="predicted"/>
<organism evidence="1 2">
    <name type="scientific">Azospirillum argentinense</name>
    <dbReference type="NCBI Taxonomy" id="2970906"/>
    <lineage>
        <taxon>Bacteria</taxon>
        <taxon>Pseudomonadati</taxon>
        <taxon>Pseudomonadota</taxon>
        <taxon>Alphaproteobacteria</taxon>
        <taxon>Rhodospirillales</taxon>
        <taxon>Azospirillaceae</taxon>
        <taxon>Azospirillum</taxon>
    </lineage>
</organism>
<accession>A0ABW8V4X4</accession>
<keyword evidence="2" id="KW-1185">Reference proteome</keyword>
<reference evidence="1 2" key="1">
    <citation type="submission" date="2024-11" db="EMBL/GenBank/DDBJ databases">
        <title>Draft genome sequences of two bacteria associated to sugarcane roots in Colombia.</title>
        <authorList>
            <person name="Pardo-Diaz S."/>
            <person name="Masmela-Mendoza J."/>
            <person name="Delgadillo-Duran P."/>
            <person name="Bautista E.J."/>
            <person name="Rojas-Tapias D.F."/>
        </authorList>
    </citation>
    <scope>NUCLEOTIDE SEQUENCE [LARGE SCALE GENOMIC DNA]</scope>
    <source>
        <strain evidence="1 2">Ap18</strain>
    </source>
</reference>
<comment type="caution">
    <text evidence="1">The sequence shown here is derived from an EMBL/GenBank/DDBJ whole genome shotgun (WGS) entry which is preliminary data.</text>
</comment>
<gene>
    <name evidence="1" type="ORF">ACJ41P_10520</name>
</gene>
<dbReference type="RefSeq" id="WP_407824020.1">
    <property type="nucleotide sequence ID" value="NZ_JBJLSN010000011.1"/>
</dbReference>